<evidence type="ECO:0000256" key="1">
    <source>
        <dbReference type="ARBA" id="ARBA00033696"/>
    </source>
</evidence>
<feature type="non-terminal residue" evidence="4">
    <location>
        <position position="89"/>
    </location>
</feature>
<gene>
    <name evidence="4" type="ORF">Pmar_PMAR015234</name>
</gene>
<dbReference type="OrthoDB" id="18042at2759"/>
<dbReference type="Proteomes" id="UP000007800">
    <property type="component" value="Unassembled WGS sequence"/>
</dbReference>
<name>C5K6W3_PERM5</name>
<dbReference type="PANTHER" id="PTHR12750:SF9">
    <property type="entry name" value="INOSITOL HEXAKISPHOSPHATE AND DIPHOSPHOINOSITOL-PENTAKISPHOSPHATE KINASE"/>
    <property type="match status" value="1"/>
</dbReference>
<organism evidence="5">
    <name type="scientific">Perkinsus marinus (strain ATCC 50983 / TXsc)</name>
    <dbReference type="NCBI Taxonomy" id="423536"/>
    <lineage>
        <taxon>Eukaryota</taxon>
        <taxon>Sar</taxon>
        <taxon>Alveolata</taxon>
        <taxon>Perkinsozoa</taxon>
        <taxon>Perkinsea</taxon>
        <taxon>Perkinsida</taxon>
        <taxon>Perkinsidae</taxon>
        <taxon>Perkinsus</taxon>
    </lineage>
</organism>
<dbReference type="PANTHER" id="PTHR12750">
    <property type="entry name" value="DIPHOSPHOINOSITOL PENTAKISPHOSPHATE KINASE"/>
    <property type="match status" value="1"/>
</dbReference>
<comment type="catalytic activity">
    <reaction evidence="1">
        <text>5-diphospho-1D-myo-inositol 1,2,3,4,6-pentakisphosphate + ATP + H(+) = 1,5-bis(diphospho)-1D-myo-inositol 2,3,4,6-tetrakisphosphate + ADP</text>
        <dbReference type="Rhea" id="RHEA:10276"/>
        <dbReference type="ChEBI" id="CHEBI:15378"/>
        <dbReference type="ChEBI" id="CHEBI:30616"/>
        <dbReference type="ChEBI" id="CHEBI:58628"/>
        <dbReference type="ChEBI" id="CHEBI:77983"/>
        <dbReference type="ChEBI" id="CHEBI:456216"/>
        <dbReference type="EC" id="2.7.4.24"/>
    </reaction>
    <physiologicalReaction direction="left-to-right" evidence="1">
        <dbReference type="Rhea" id="RHEA:10277"/>
    </physiologicalReaction>
</comment>
<feature type="domain" description="VIP1 N-terminal" evidence="3">
    <location>
        <begin position="10"/>
        <end position="88"/>
    </location>
</feature>
<evidence type="ECO:0000259" key="3">
    <source>
        <dbReference type="Pfam" id="PF18086"/>
    </source>
</evidence>
<feature type="non-terminal residue" evidence="4">
    <location>
        <position position="1"/>
    </location>
</feature>
<dbReference type="InterPro" id="IPR037446">
    <property type="entry name" value="His_Pase_VIP1"/>
</dbReference>
<accession>C5K6W3</accession>
<proteinExistence type="predicted"/>
<evidence type="ECO:0000313" key="5">
    <source>
        <dbReference type="Proteomes" id="UP000007800"/>
    </source>
</evidence>
<dbReference type="InterPro" id="IPR040557">
    <property type="entry name" value="VIP1_N"/>
</dbReference>
<protein>
    <recommendedName>
        <fullName evidence="3">VIP1 N-terminal domain-containing protein</fullName>
    </recommendedName>
</protein>
<comment type="catalytic activity">
    <reaction evidence="2">
        <text>1D-myo-inositol hexakisphosphate + ATP = 1-diphospho-1D-myo-inositol 2,3,4,5,6-pentakisphosphate + ADP</text>
        <dbReference type="Rhea" id="RHEA:37459"/>
        <dbReference type="ChEBI" id="CHEBI:30616"/>
        <dbReference type="ChEBI" id="CHEBI:58130"/>
        <dbReference type="ChEBI" id="CHEBI:74946"/>
        <dbReference type="ChEBI" id="CHEBI:456216"/>
        <dbReference type="EC" id="2.7.4.24"/>
    </reaction>
    <physiologicalReaction direction="left-to-right" evidence="2">
        <dbReference type="Rhea" id="RHEA:37460"/>
    </physiologicalReaction>
</comment>
<dbReference type="Gene3D" id="3.40.50.11950">
    <property type="match status" value="1"/>
</dbReference>
<dbReference type="GO" id="GO:0000828">
    <property type="term" value="F:inositol hexakisphosphate kinase activity"/>
    <property type="evidence" value="ECO:0007669"/>
    <property type="project" value="TreeGrafter"/>
</dbReference>
<keyword evidence="5" id="KW-1185">Reference proteome</keyword>
<reference evidence="4 5" key="1">
    <citation type="submission" date="2008-07" db="EMBL/GenBank/DDBJ databases">
        <authorList>
            <person name="El-Sayed N."/>
            <person name="Caler E."/>
            <person name="Inman J."/>
            <person name="Amedeo P."/>
            <person name="Hass B."/>
            <person name="Wortman J."/>
        </authorList>
    </citation>
    <scope>NUCLEOTIDE SEQUENCE [LARGE SCALE GENOMIC DNA]</scope>
    <source>
        <strain evidence="5">ATCC 50983 / TXsc</strain>
    </source>
</reference>
<dbReference type="AlphaFoldDB" id="C5K6W3"/>
<dbReference type="Pfam" id="PF18086">
    <property type="entry name" value="PPIP5K2_N"/>
    <property type="match status" value="1"/>
</dbReference>
<dbReference type="GeneID" id="9058121"/>
<dbReference type="GO" id="GO:0033857">
    <property type="term" value="F:5-diphosphoinositol pentakisphosphate 1-kinase activity"/>
    <property type="evidence" value="ECO:0007669"/>
    <property type="project" value="TreeGrafter"/>
</dbReference>
<dbReference type="EMBL" id="GG670971">
    <property type="protein sequence ID" value="EER19780.1"/>
    <property type="molecule type" value="Genomic_DNA"/>
</dbReference>
<sequence length="89" mass="10180">GSKGLTRKLTLGVCCMQNKATSNPMQSLLRRLDASGAFNIIIFDEKMILEQDVSEWPIVQCYVSFHSKGFPLYKSLEYVKMRHPVEINK</sequence>
<dbReference type="GO" id="GO:0006020">
    <property type="term" value="P:inositol metabolic process"/>
    <property type="evidence" value="ECO:0007669"/>
    <property type="project" value="TreeGrafter"/>
</dbReference>
<dbReference type="InParanoid" id="C5K6W3"/>
<dbReference type="RefSeq" id="XP_002787984.1">
    <property type="nucleotide sequence ID" value="XM_002787938.1"/>
</dbReference>
<evidence type="ECO:0000256" key="2">
    <source>
        <dbReference type="ARBA" id="ARBA00034629"/>
    </source>
</evidence>
<evidence type="ECO:0000313" key="4">
    <source>
        <dbReference type="EMBL" id="EER19780.1"/>
    </source>
</evidence>
<dbReference type="GO" id="GO:0032958">
    <property type="term" value="P:inositol phosphate biosynthetic process"/>
    <property type="evidence" value="ECO:0007669"/>
    <property type="project" value="TreeGrafter"/>
</dbReference>